<sequence length="30" mass="3542">MAIRFEEKAQIENVIRASAFQVRLAYNFLL</sequence>
<dbReference type="EMBL" id="UYRU01064334">
    <property type="protein sequence ID" value="VDN16001.1"/>
    <property type="molecule type" value="Genomic_DNA"/>
</dbReference>
<gene>
    <name evidence="1" type="ORF">DILT_LOCUS11832</name>
</gene>
<reference evidence="1 2" key="1">
    <citation type="submission" date="2018-11" db="EMBL/GenBank/DDBJ databases">
        <authorList>
            <consortium name="Pathogen Informatics"/>
        </authorList>
    </citation>
    <scope>NUCLEOTIDE SEQUENCE [LARGE SCALE GENOMIC DNA]</scope>
</reference>
<organism evidence="1 2">
    <name type="scientific">Dibothriocephalus latus</name>
    <name type="common">Fish tapeworm</name>
    <name type="synonym">Diphyllobothrium latum</name>
    <dbReference type="NCBI Taxonomy" id="60516"/>
    <lineage>
        <taxon>Eukaryota</taxon>
        <taxon>Metazoa</taxon>
        <taxon>Spiralia</taxon>
        <taxon>Lophotrochozoa</taxon>
        <taxon>Platyhelminthes</taxon>
        <taxon>Cestoda</taxon>
        <taxon>Eucestoda</taxon>
        <taxon>Diphyllobothriidea</taxon>
        <taxon>Diphyllobothriidae</taxon>
        <taxon>Dibothriocephalus</taxon>
    </lineage>
</organism>
<dbReference type="Proteomes" id="UP000281553">
    <property type="component" value="Unassembled WGS sequence"/>
</dbReference>
<dbReference type="AlphaFoldDB" id="A0A3P7MDP5"/>
<evidence type="ECO:0000313" key="1">
    <source>
        <dbReference type="EMBL" id="VDN16001.1"/>
    </source>
</evidence>
<name>A0A3P7MDP5_DIBLA</name>
<accession>A0A3P7MDP5</accession>
<proteinExistence type="predicted"/>
<keyword evidence="2" id="KW-1185">Reference proteome</keyword>
<protein>
    <submittedName>
        <fullName evidence="1">Uncharacterized protein</fullName>
    </submittedName>
</protein>
<evidence type="ECO:0000313" key="2">
    <source>
        <dbReference type="Proteomes" id="UP000281553"/>
    </source>
</evidence>